<feature type="domain" description="Homeobox" evidence="8">
    <location>
        <begin position="76"/>
        <end position="136"/>
    </location>
</feature>
<evidence type="ECO:0000256" key="5">
    <source>
        <dbReference type="PROSITE-ProRule" id="PRU00108"/>
    </source>
</evidence>
<protein>
    <recommendedName>
        <fullName evidence="8">Homeobox domain-containing protein</fullName>
    </recommendedName>
</protein>
<sequence length="198" mass="21716">MAAVDIGTPVKREQSALADSPACPTPLSKSLDNHGTPGSASNVKMNSTPSPSTSTASNGQPSQSRRPPRKSTLTQQQKNQKRQRATQDQLGTLEMEFNKNPTPTAQVRDRIAEEIDMTERSVQIWFQNRRAKIKLMAKKSLETGEDFDCIPESMRNYLAMQAMEAGKGLGGQYLGRTGLLPYSPSMLMGNEQNGKVCK</sequence>
<dbReference type="GO" id="GO:0000978">
    <property type="term" value="F:RNA polymerase II cis-regulatory region sequence-specific DNA binding"/>
    <property type="evidence" value="ECO:0007669"/>
    <property type="project" value="TreeGrafter"/>
</dbReference>
<dbReference type="GO" id="GO:0000981">
    <property type="term" value="F:DNA-binding transcription factor activity, RNA polymerase II-specific"/>
    <property type="evidence" value="ECO:0007669"/>
    <property type="project" value="InterPro"/>
</dbReference>
<dbReference type="Proteomes" id="UP000045706">
    <property type="component" value="Unassembled WGS sequence"/>
</dbReference>
<dbReference type="PANTHER" id="PTHR24324">
    <property type="entry name" value="HOMEOBOX PROTEIN HHEX"/>
    <property type="match status" value="1"/>
</dbReference>
<dbReference type="InterPro" id="IPR009057">
    <property type="entry name" value="Homeodomain-like_sf"/>
</dbReference>
<dbReference type="PANTHER" id="PTHR24324:SF5">
    <property type="entry name" value="HEMATOPOIETICALLY-EXPRESSED HOMEOBOX PROTEIN HHEX"/>
    <property type="match status" value="1"/>
</dbReference>
<evidence type="ECO:0000256" key="3">
    <source>
        <dbReference type="ARBA" id="ARBA00023155"/>
    </source>
</evidence>
<keyword evidence="2 5" id="KW-0238">DNA-binding</keyword>
<dbReference type="PROSITE" id="PS50071">
    <property type="entry name" value="HOMEOBOX_2"/>
    <property type="match status" value="1"/>
</dbReference>
<evidence type="ECO:0000256" key="2">
    <source>
        <dbReference type="ARBA" id="ARBA00023125"/>
    </source>
</evidence>
<dbReference type="InterPro" id="IPR017970">
    <property type="entry name" value="Homeobox_CS"/>
</dbReference>
<accession>A0A0G4LL93</accession>
<feature type="compositionally biased region" description="Polar residues" evidence="7">
    <location>
        <begin position="36"/>
        <end position="46"/>
    </location>
</feature>
<evidence type="ECO:0000256" key="7">
    <source>
        <dbReference type="SAM" id="MobiDB-lite"/>
    </source>
</evidence>
<dbReference type="AlphaFoldDB" id="A0A0G4LL93"/>
<dbReference type="InterPro" id="IPR051000">
    <property type="entry name" value="Homeobox_DNA-bind_prot"/>
</dbReference>
<organism evidence="9 10">
    <name type="scientific">Verticillium longisporum</name>
    <name type="common">Verticillium dahliae var. longisporum</name>
    <dbReference type="NCBI Taxonomy" id="100787"/>
    <lineage>
        <taxon>Eukaryota</taxon>
        <taxon>Fungi</taxon>
        <taxon>Dikarya</taxon>
        <taxon>Ascomycota</taxon>
        <taxon>Pezizomycotina</taxon>
        <taxon>Sordariomycetes</taxon>
        <taxon>Hypocreomycetidae</taxon>
        <taxon>Glomerellales</taxon>
        <taxon>Plectosphaerellaceae</taxon>
        <taxon>Verticillium</taxon>
    </lineage>
</organism>
<feature type="non-terminal residue" evidence="9">
    <location>
        <position position="198"/>
    </location>
</feature>
<dbReference type="CDD" id="cd00086">
    <property type="entry name" value="homeodomain"/>
    <property type="match status" value="1"/>
</dbReference>
<dbReference type="EMBL" id="CVQI01013725">
    <property type="protein sequence ID" value="CRK22797.1"/>
    <property type="molecule type" value="Genomic_DNA"/>
</dbReference>
<feature type="compositionally biased region" description="Low complexity" evidence="7">
    <location>
        <begin position="47"/>
        <end position="57"/>
    </location>
</feature>
<evidence type="ECO:0000313" key="10">
    <source>
        <dbReference type="Proteomes" id="UP000045706"/>
    </source>
</evidence>
<gene>
    <name evidence="9" type="ORF">BN1723_018020</name>
</gene>
<name>A0A0G4LL93_VERLO</name>
<reference evidence="10" key="1">
    <citation type="submission" date="2015-05" db="EMBL/GenBank/DDBJ databases">
        <authorList>
            <person name="Fogelqvist Johan"/>
        </authorList>
    </citation>
    <scope>NUCLEOTIDE SEQUENCE [LARGE SCALE GENOMIC DNA]</scope>
</reference>
<keyword evidence="4 5" id="KW-0539">Nucleus</keyword>
<dbReference type="GO" id="GO:0005634">
    <property type="term" value="C:nucleus"/>
    <property type="evidence" value="ECO:0007669"/>
    <property type="project" value="UniProtKB-SubCell"/>
</dbReference>
<feature type="compositionally biased region" description="Polar residues" evidence="7">
    <location>
        <begin position="58"/>
        <end position="78"/>
    </location>
</feature>
<proteinExistence type="predicted"/>
<keyword evidence="3 5" id="KW-0371">Homeobox</keyword>
<feature type="DNA-binding region" description="Homeobox" evidence="5">
    <location>
        <begin position="78"/>
        <end position="137"/>
    </location>
</feature>
<evidence type="ECO:0000259" key="8">
    <source>
        <dbReference type="PROSITE" id="PS50071"/>
    </source>
</evidence>
<comment type="subcellular location">
    <subcellularLocation>
        <location evidence="1 5 6">Nucleus</location>
    </subcellularLocation>
</comment>
<evidence type="ECO:0000256" key="6">
    <source>
        <dbReference type="RuleBase" id="RU000682"/>
    </source>
</evidence>
<dbReference type="Pfam" id="PF00046">
    <property type="entry name" value="Homeodomain"/>
    <property type="match status" value="1"/>
</dbReference>
<dbReference type="GO" id="GO:0030154">
    <property type="term" value="P:cell differentiation"/>
    <property type="evidence" value="ECO:0007669"/>
    <property type="project" value="TreeGrafter"/>
</dbReference>
<dbReference type="Gene3D" id="1.10.10.60">
    <property type="entry name" value="Homeodomain-like"/>
    <property type="match status" value="1"/>
</dbReference>
<evidence type="ECO:0000256" key="4">
    <source>
        <dbReference type="ARBA" id="ARBA00023242"/>
    </source>
</evidence>
<evidence type="ECO:0000313" key="9">
    <source>
        <dbReference type="EMBL" id="CRK22797.1"/>
    </source>
</evidence>
<dbReference type="SMART" id="SM00389">
    <property type="entry name" value="HOX"/>
    <property type="match status" value="1"/>
</dbReference>
<dbReference type="InterPro" id="IPR001356">
    <property type="entry name" value="HD"/>
</dbReference>
<feature type="region of interest" description="Disordered" evidence="7">
    <location>
        <begin position="1"/>
        <end position="92"/>
    </location>
</feature>
<dbReference type="PROSITE" id="PS00027">
    <property type="entry name" value="HOMEOBOX_1"/>
    <property type="match status" value="1"/>
</dbReference>
<evidence type="ECO:0000256" key="1">
    <source>
        <dbReference type="ARBA" id="ARBA00004123"/>
    </source>
</evidence>
<dbReference type="SUPFAM" id="SSF46689">
    <property type="entry name" value="Homeodomain-like"/>
    <property type="match status" value="1"/>
</dbReference>